<dbReference type="InterPro" id="IPR033749">
    <property type="entry name" value="Polyprenyl_synt_CS"/>
</dbReference>
<dbReference type="OrthoDB" id="10257492at2759"/>
<accession>E4XTD2</accession>
<dbReference type="GO" id="GO:0004161">
    <property type="term" value="F:dimethylallyltranstransferase activity"/>
    <property type="evidence" value="ECO:0007669"/>
    <property type="project" value="UniProtKB-EC"/>
</dbReference>
<dbReference type="PROSITE" id="PS00723">
    <property type="entry name" value="POLYPRENYL_SYNTHASE_1"/>
    <property type="match status" value="1"/>
</dbReference>
<comment type="pathway">
    <text evidence="3">Isoprenoid biosynthesis; farnesyl diphosphate biosynthesis; farnesyl diphosphate from geranyl diphosphate and isopentenyl diphosphate: step 1/1.</text>
</comment>
<evidence type="ECO:0000256" key="4">
    <source>
        <dbReference type="ARBA" id="ARBA00022679"/>
    </source>
</evidence>
<evidence type="ECO:0000256" key="5">
    <source>
        <dbReference type="ARBA" id="ARBA00022723"/>
    </source>
</evidence>
<evidence type="ECO:0000313" key="15">
    <source>
        <dbReference type="EMBL" id="CBY12994.1"/>
    </source>
</evidence>
<keyword evidence="16" id="KW-1185">Reference proteome</keyword>
<comment type="catalytic activity">
    <reaction evidence="12">
        <text>isopentenyl diphosphate + dimethylallyl diphosphate = (2E)-geranyl diphosphate + diphosphate</text>
        <dbReference type="Rhea" id="RHEA:22408"/>
        <dbReference type="ChEBI" id="CHEBI:33019"/>
        <dbReference type="ChEBI" id="CHEBI:57623"/>
        <dbReference type="ChEBI" id="CHEBI:58057"/>
        <dbReference type="ChEBI" id="CHEBI:128769"/>
        <dbReference type="EC" id="2.5.1.1"/>
    </reaction>
</comment>
<evidence type="ECO:0000256" key="8">
    <source>
        <dbReference type="ARBA" id="ARBA00032424"/>
    </source>
</evidence>
<comment type="similarity">
    <text evidence="14">Belongs to the FPP/GGPP synthase family.</text>
</comment>
<dbReference type="GO" id="GO:0005737">
    <property type="term" value="C:cytoplasm"/>
    <property type="evidence" value="ECO:0007669"/>
    <property type="project" value="TreeGrafter"/>
</dbReference>
<dbReference type="Proteomes" id="UP000001307">
    <property type="component" value="Unassembled WGS sequence"/>
</dbReference>
<dbReference type="GO" id="GO:0045337">
    <property type="term" value="P:farnesyl diphosphate biosynthetic process"/>
    <property type="evidence" value="ECO:0007669"/>
    <property type="project" value="TreeGrafter"/>
</dbReference>
<dbReference type="InterPro" id="IPR000092">
    <property type="entry name" value="Polyprenyl_synt"/>
</dbReference>
<dbReference type="SFLD" id="SFLDS00005">
    <property type="entry name" value="Isoprenoid_Synthase_Type_I"/>
    <property type="match status" value="1"/>
</dbReference>
<evidence type="ECO:0000256" key="9">
    <source>
        <dbReference type="ARBA" id="ARBA00032448"/>
    </source>
</evidence>
<dbReference type="GO" id="GO:0004337">
    <property type="term" value="F:(2E,6E)-farnesyl diphosphate synthase activity"/>
    <property type="evidence" value="ECO:0007669"/>
    <property type="project" value="UniProtKB-EC"/>
</dbReference>
<proteinExistence type="inferred from homology"/>
<evidence type="ECO:0000256" key="1">
    <source>
        <dbReference type="ARBA" id="ARBA00001946"/>
    </source>
</evidence>
<dbReference type="FunCoup" id="E4XTD2">
    <property type="interactions" value="254"/>
</dbReference>
<keyword evidence="4 14" id="KW-0808">Transferase</keyword>
<comment type="catalytic activity">
    <reaction evidence="13">
        <text>isopentenyl diphosphate + (2E)-geranyl diphosphate = (2E,6E)-farnesyl diphosphate + diphosphate</text>
        <dbReference type="Rhea" id="RHEA:19361"/>
        <dbReference type="ChEBI" id="CHEBI:33019"/>
        <dbReference type="ChEBI" id="CHEBI:58057"/>
        <dbReference type="ChEBI" id="CHEBI:128769"/>
        <dbReference type="ChEBI" id="CHEBI:175763"/>
        <dbReference type="EC" id="2.5.1.10"/>
    </reaction>
</comment>
<dbReference type="SUPFAM" id="SSF48576">
    <property type="entry name" value="Terpenoid synthases"/>
    <property type="match status" value="1"/>
</dbReference>
<keyword evidence="6" id="KW-0460">Magnesium</keyword>
<evidence type="ECO:0000256" key="11">
    <source>
        <dbReference type="ARBA" id="ARBA00034546"/>
    </source>
</evidence>
<evidence type="ECO:0000256" key="14">
    <source>
        <dbReference type="RuleBase" id="RU004466"/>
    </source>
</evidence>
<evidence type="ECO:0000256" key="7">
    <source>
        <dbReference type="ARBA" id="ARBA00032380"/>
    </source>
</evidence>
<evidence type="ECO:0000256" key="13">
    <source>
        <dbReference type="ARBA" id="ARBA00049399"/>
    </source>
</evidence>
<evidence type="ECO:0000256" key="3">
    <source>
        <dbReference type="ARBA" id="ARBA00005035"/>
    </source>
</evidence>
<dbReference type="AlphaFoldDB" id="E4XTD2"/>
<organism evidence="15">
    <name type="scientific">Oikopleura dioica</name>
    <name type="common">Tunicate</name>
    <dbReference type="NCBI Taxonomy" id="34765"/>
    <lineage>
        <taxon>Eukaryota</taxon>
        <taxon>Metazoa</taxon>
        <taxon>Chordata</taxon>
        <taxon>Tunicata</taxon>
        <taxon>Appendicularia</taxon>
        <taxon>Copelata</taxon>
        <taxon>Oikopleuridae</taxon>
        <taxon>Oikopleura</taxon>
    </lineage>
</organism>
<name>E4XTD2_OIKDI</name>
<dbReference type="Pfam" id="PF00348">
    <property type="entry name" value="polyprenyl_synt"/>
    <property type="match status" value="1"/>
</dbReference>
<dbReference type="GO" id="GO:0046872">
    <property type="term" value="F:metal ion binding"/>
    <property type="evidence" value="ECO:0007669"/>
    <property type="project" value="UniProtKB-KW"/>
</dbReference>
<gene>
    <name evidence="15" type="ORF">GSOID_T00003069001</name>
</gene>
<comment type="cofactor">
    <cofactor evidence="1">
        <name>Mg(2+)</name>
        <dbReference type="ChEBI" id="CHEBI:18420"/>
    </cofactor>
</comment>
<evidence type="ECO:0000256" key="6">
    <source>
        <dbReference type="ARBA" id="ARBA00022842"/>
    </source>
</evidence>
<dbReference type="PANTHER" id="PTHR11525">
    <property type="entry name" value="FARNESYL-PYROPHOSPHATE SYNTHETASE"/>
    <property type="match status" value="1"/>
</dbReference>
<keyword evidence="5" id="KW-0479">Metal-binding</keyword>
<protein>
    <recommendedName>
        <fullName evidence="11">Farnesyl pyrophosphate synthase</fullName>
    </recommendedName>
    <alternativeName>
        <fullName evidence="10">(2E,6E)-farnesyl diphosphate synthase</fullName>
    </alternativeName>
    <alternativeName>
        <fullName evidence="9">Dimethylallyltranstransferase</fullName>
    </alternativeName>
    <alternativeName>
        <fullName evidence="8">Farnesyl diphosphate synthase</fullName>
    </alternativeName>
    <alternativeName>
        <fullName evidence="7">Geranyltranstransferase</fullName>
    </alternativeName>
</protein>
<dbReference type="SFLD" id="SFLDG01017">
    <property type="entry name" value="Polyprenyl_Transferase_Like"/>
    <property type="match status" value="1"/>
</dbReference>
<dbReference type="CDD" id="cd00685">
    <property type="entry name" value="Trans_IPPS_HT"/>
    <property type="match status" value="1"/>
</dbReference>
<dbReference type="PANTHER" id="PTHR11525:SF0">
    <property type="entry name" value="FARNESYL PYROPHOSPHATE SYNTHASE"/>
    <property type="match status" value="1"/>
</dbReference>
<dbReference type="Gene3D" id="1.10.600.10">
    <property type="entry name" value="Farnesyl Diphosphate Synthase"/>
    <property type="match status" value="1"/>
</dbReference>
<sequence length="349" mass="39618">MARRSIDLKRFSKFSDNAIKIALNGLYKHQYSAGIIDVDCKPASKQLEKSLEYNLSGGKMSRGMVASQVFLLSAKDSRVSEEDALVLGWAMECLQTCFLVVDDIMDSSVTRRGRACWYKNQDVGLMAINDALSIEMCVYILLRSLPDYVPVDKLVELFEWATIITEMGQTLDMQNSECAHVDLSHFTEDTYSAIVKYKTSVYSFYLPIASGLVAAGQDSNCSQLKEITLQMGHYFQAQDDFIDCFGNPEVTGKIGTDIQDNKCSWLVVEALKYASQKQRQLIKDNYGKKNEICVERIKELYSELNLETCFKNYEQESLDQINDSITKYSGPLDTVVFKTILKKLYKREC</sequence>
<evidence type="ECO:0000256" key="2">
    <source>
        <dbReference type="ARBA" id="ARBA00004932"/>
    </source>
</evidence>
<comment type="pathway">
    <text evidence="2">Isoprenoid biosynthesis; geranyl diphosphate biosynthesis; geranyl diphosphate from dimethylallyl diphosphate and isopentenyl diphosphate: step 1/1.</text>
</comment>
<dbReference type="InParanoid" id="E4XTD2"/>
<evidence type="ECO:0000256" key="10">
    <source>
        <dbReference type="ARBA" id="ARBA00032873"/>
    </source>
</evidence>
<evidence type="ECO:0000313" key="16">
    <source>
        <dbReference type="Proteomes" id="UP000001307"/>
    </source>
</evidence>
<reference evidence="15" key="1">
    <citation type="journal article" date="2010" name="Science">
        <title>Plasticity of animal genome architecture unmasked by rapid evolution of a pelagic tunicate.</title>
        <authorList>
            <person name="Denoeud F."/>
            <person name="Henriet S."/>
            <person name="Mungpakdee S."/>
            <person name="Aury J.M."/>
            <person name="Da Silva C."/>
            <person name="Brinkmann H."/>
            <person name="Mikhaleva J."/>
            <person name="Olsen L.C."/>
            <person name="Jubin C."/>
            <person name="Canestro C."/>
            <person name="Bouquet J.M."/>
            <person name="Danks G."/>
            <person name="Poulain J."/>
            <person name="Campsteijn C."/>
            <person name="Adamski M."/>
            <person name="Cross I."/>
            <person name="Yadetie F."/>
            <person name="Muffato M."/>
            <person name="Louis A."/>
            <person name="Butcher S."/>
            <person name="Tsagkogeorga G."/>
            <person name="Konrad A."/>
            <person name="Singh S."/>
            <person name="Jensen M.F."/>
            <person name="Cong E.H."/>
            <person name="Eikeseth-Otteraa H."/>
            <person name="Noel B."/>
            <person name="Anthouard V."/>
            <person name="Porcel B.M."/>
            <person name="Kachouri-Lafond R."/>
            <person name="Nishino A."/>
            <person name="Ugolini M."/>
            <person name="Chourrout P."/>
            <person name="Nishida H."/>
            <person name="Aasland R."/>
            <person name="Huzurbazar S."/>
            <person name="Westhof E."/>
            <person name="Delsuc F."/>
            <person name="Lehrach H."/>
            <person name="Reinhardt R."/>
            <person name="Weissenbach J."/>
            <person name="Roy S.W."/>
            <person name="Artiguenave F."/>
            <person name="Postlethwait J.H."/>
            <person name="Manak J.R."/>
            <person name="Thompson E.M."/>
            <person name="Jaillon O."/>
            <person name="Du Pasquier L."/>
            <person name="Boudinot P."/>
            <person name="Liberles D.A."/>
            <person name="Volff J.N."/>
            <person name="Philippe H."/>
            <person name="Lenhard B."/>
            <person name="Roest Crollius H."/>
            <person name="Wincker P."/>
            <person name="Chourrout D."/>
        </authorList>
    </citation>
    <scope>NUCLEOTIDE SEQUENCE [LARGE SCALE GENOMIC DNA]</scope>
</reference>
<dbReference type="EMBL" id="FN653153">
    <property type="protein sequence ID" value="CBY12994.1"/>
    <property type="molecule type" value="Genomic_DNA"/>
</dbReference>
<dbReference type="InterPro" id="IPR039702">
    <property type="entry name" value="FPS1-like"/>
</dbReference>
<dbReference type="InterPro" id="IPR008949">
    <property type="entry name" value="Isoprenoid_synthase_dom_sf"/>
</dbReference>
<evidence type="ECO:0000256" key="12">
    <source>
        <dbReference type="ARBA" id="ARBA00049291"/>
    </source>
</evidence>